<dbReference type="EMBL" id="KN825925">
    <property type="protein sequence ID" value="KIK80823.1"/>
    <property type="molecule type" value="Genomic_DNA"/>
</dbReference>
<protein>
    <submittedName>
        <fullName evidence="1">Uncharacterized protein</fullName>
    </submittedName>
</protein>
<dbReference type="HOGENOM" id="CLU_003292_7_0_1"/>
<evidence type="ECO:0000313" key="2">
    <source>
        <dbReference type="Proteomes" id="UP000054538"/>
    </source>
</evidence>
<dbReference type="AlphaFoldDB" id="A0A0D0CYV6"/>
<dbReference type="Proteomes" id="UP000054538">
    <property type="component" value="Unassembled WGS sequence"/>
</dbReference>
<sequence>KYSGGMVTNYLQGVCMWHIMHRLKWSHNVTEGKALLRGAVTLAPMSSKHKPYEPYTVDILSLMCNNLNLVDPADAAVFTCLTTNFWCTARIGKFTIPRLDTFDPFLHIKPSNVTHEKDCQGVMVTIFHLPKTKYALLGEDISWAQQNGPLDPQVALQNHFNVNNPPMDGHLFAYKHKGCYHPLTKLKFTTSLPSAAK</sequence>
<feature type="non-terminal residue" evidence="1">
    <location>
        <position position="1"/>
    </location>
</feature>
<organism evidence="1 2">
    <name type="scientific">Paxillus rubicundulus Ve08.2h10</name>
    <dbReference type="NCBI Taxonomy" id="930991"/>
    <lineage>
        <taxon>Eukaryota</taxon>
        <taxon>Fungi</taxon>
        <taxon>Dikarya</taxon>
        <taxon>Basidiomycota</taxon>
        <taxon>Agaricomycotina</taxon>
        <taxon>Agaricomycetes</taxon>
        <taxon>Agaricomycetidae</taxon>
        <taxon>Boletales</taxon>
        <taxon>Paxilineae</taxon>
        <taxon>Paxillaceae</taxon>
        <taxon>Paxillus</taxon>
    </lineage>
</organism>
<dbReference type="OrthoDB" id="2678913at2759"/>
<name>A0A0D0CYV6_9AGAM</name>
<evidence type="ECO:0000313" key="1">
    <source>
        <dbReference type="EMBL" id="KIK80823.1"/>
    </source>
</evidence>
<accession>A0A0D0CYV6</accession>
<dbReference type="STRING" id="930991.A0A0D0CYV6"/>
<gene>
    <name evidence="1" type="ORF">PAXRUDRAFT_157616</name>
</gene>
<reference evidence="2" key="2">
    <citation type="submission" date="2015-01" db="EMBL/GenBank/DDBJ databases">
        <title>Evolutionary Origins and Diversification of the Mycorrhizal Mutualists.</title>
        <authorList>
            <consortium name="DOE Joint Genome Institute"/>
            <consortium name="Mycorrhizal Genomics Consortium"/>
            <person name="Kohler A."/>
            <person name="Kuo A."/>
            <person name="Nagy L.G."/>
            <person name="Floudas D."/>
            <person name="Copeland A."/>
            <person name="Barry K.W."/>
            <person name="Cichocki N."/>
            <person name="Veneault-Fourrey C."/>
            <person name="LaButti K."/>
            <person name="Lindquist E.A."/>
            <person name="Lipzen A."/>
            <person name="Lundell T."/>
            <person name="Morin E."/>
            <person name="Murat C."/>
            <person name="Riley R."/>
            <person name="Ohm R."/>
            <person name="Sun H."/>
            <person name="Tunlid A."/>
            <person name="Henrissat B."/>
            <person name="Grigoriev I.V."/>
            <person name="Hibbett D.S."/>
            <person name="Martin F."/>
        </authorList>
    </citation>
    <scope>NUCLEOTIDE SEQUENCE [LARGE SCALE GENOMIC DNA]</scope>
    <source>
        <strain evidence="2">Ve08.2h10</strain>
    </source>
</reference>
<keyword evidence="2" id="KW-1185">Reference proteome</keyword>
<reference evidence="1 2" key="1">
    <citation type="submission" date="2014-04" db="EMBL/GenBank/DDBJ databases">
        <authorList>
            <consortium name="DOE Joint Genome Institute"/>
            <person name="Kuo A."/>
            <person name="Kohler A."/>
            <person name="Jargeat P."/>
            <person name="Nagy L.G."/>
            <person name="Floudas D."/>
            <person name="Copeland A."/>
            <person name="Barry K.W."/>
            <person name="Cichocki N."/>
            <person name="Veneault-Fourrey C."/>
            <person name="LaButti K."/>
            <person name="Lindquist E.A."/>
            <person name="Lipzen A."/>
            <person name="Lundell T."/>
            <person name="Morin E."/>
            <person name="Murat C."/>
            <person name="Sun H."/>
            <person name="Tunlid A."/>
            <person name="Henrissat B."/>
            <person name="Grigoriev I.V."/>
            <person name="Hibbett D.S."/>
            <person name="Martin F."/>
            <person name="Nordberg H.P."/>
            <person name="Cantor M.N."/>
            <person name="Hua S.X."/>
        </authorList>
    </citation>
    <scope>NUCLEOTIDE SEQUENCE [LARGE SCALE GENOMIC DNA]</scope>
    <source>
        <strain evidence="1 2">Ve08.2h10</strain>
    </source>
</reference>
<proteinExistence type="predicted"/>
<dbReference type="InParanoid" id="A0A0D0CYV6"/>